<feature type="coiled-coil region" evidence="1">
    <location>
        <begin position="207"/>
        <end position="234"/>
    </location>
</feature>
<protein>
    <submittedName>
        <fullName evidence="2">Uncharacterized protein</fullName>
    </submittedName>
</protein>
<accession>A0A7S4A9A4</accession>
<name>A0A7S4A9A4_9STRA</name>
<dbReference type="EMBL" id="HBIX01000507">
    <property type="protein sequence ID" value="CAE0707683.1"/>
    <property type="molecule type" value="Transcribed_RNA"/>
</dbReference>
<proteinExistence type="predicted"/>
<gene>
    <name evidence="2" type="ORF">PAUS00366_LOCUS403</name>
</gene>
<sequence length="248" mass="27878">MVEFTTLLSHTFRKLQIRGEIALLDRESTNRQRAFGVELYDLIETQRQAKDTVKKEAQQDGNENRDEAVVAAVADNIENAFQHIEKDIREPLEACRTQIESMKESTPIKFPPILLQLQKEQFGVAIWPIVSQPQWIHECLKKDLETAVAVSSSPENDDGEGDCNKSKNKSGFDDKALGLIMTKAVKGVISGTKTTIAKAIGKLSPKERELEACVDQAKNDMALLEEKRRQKYAEIERLVMGGTTLECF</sequence>
<reference evidence="2" key="1">
    <citation type="submission" date="2021-01" db="EMBL/GenBank/DDBJ databases">
        <authorList>
            <person name="Corre E."/>
            <person name="Pelletier E."/>
            <person name="Niang G."/>
            <person name="Scheremetjew M."/>
            <person name="Finn R."/>
            <person name="Kale V."/>
            <person name="Holt S."/>
            <person name="Cochrane G."/>
            <person name="Meng A."/>
            <person name="Brown T."/>
            <person name="Cohen L."/>
        </authorList>
    </citation>
    <scope>NUCLEOTIDE SEQUENCE</scope>
    <source>
        <strain evidence="2">10249 10 AB</strain>
    </source>
</reference>
<dbReference type="AlphaFoldDB" id="A0A7S4A9A4"/>
<keyword evidence="1" id="KW-0175">Coiled coil</keyword>
<evidence type="ECO:0000256" key="1">
    <source>
        <dbReference type="SAM" id="Coils"/>
    </source>
</evidence>
<evidence type="ECO:0000313" key="2">
    <source>
        <dbReference type="EMBL" id="CAE0707683.1"/>
    </source>
</evidence>
<organism evidence="2">
    <name type="scientific">Pseudo-nitzschia australis</name>
    <dbReference type="NCBI Taxonomy" id="44445"/>
    <lineage>
        <taxon>Eukaryota</taxon>
        <taxon>Sar</taxon>
        <taxon>Stramenopiles</taxon>
        <taxon>Ochrophyta</taxon>
        <taxon>Bacillariophyta</taxon>
        <taxon>Bacillariophyceae</taxon>
        <taxon>Bacillariophycidae</taxon>
        <taxon>Bacillariales</taxon>
        <taxon>Bacillariaceae</taxon>
        <taxon>Pseudo-nitzschia</taxon>
    </lineage>
</organism>